<dbReference type="GO" id="GO:0031369">
    <property type="term" value="F:translation initiation factor binding"/>
    <property type="evidence" value="ECO:0007669"/>
    <property type="project" value="InterPro"/>
</dbReference>
<proteinExistence type="inferred from homology"/>
<evidence type="ECO:0000313" key="7">
    <source>
        <dbReference type="EMBL" id="OMJ12904.1"/>
    </source>
</evidence>
<feature type="region of interest" description="Disordered" evidence="5">
    <location>
        <begin position="1"/>
        <end position="64"/>
    </location>
</feature>
<dbReference type="EMBL" id="LSSN01003735">
    <property type="protein sequence ID" value="OMJ12904.1"/>
    <property type="molecule type" value="Genomic_DNA"/>
</dbReference>
<dbReference type="PANTHER" id="PTHR13937">
    <property type="entry name" value="EUKARYOTIC TRANSLATION INITATION FACTOR 3, SUBUNIT 8 EIF3S8 -RELATED"/>
    <property type="match status" value="1"/>
</dbReference>
<feature type="region of interest" description="Disordered" evidence="5">
    <location>
        <begin position="206"/>
        <end position="294"/>
    </location>
</feature>
<evidence type="ECO:0000256" key="5">
    <source>
        <dbReference type="SAM" id="MobiDB-lite"/>
    </source>
</evidence>
<dbReference type="Pfam" id="PF26569">
    <property type="entry name" value="EIF3CL_C"/>
    <property type="match status" value="1"/>
</dbReference>
<dbReference type="SUPFAM" id="SSF46785">
    <property type="entry name" value="Winged helix' DNA-binding domain"/>
    <property type="match status" value="1"/>
</dbReference>
<comment type="caution">
    <text evidence="8">The sequence shown here is derived from an EMBL/GenBank/DDBJ whole genome shotgun (WGS) entry which is preliminary data.</text>
</comment>
<dbReference type="InterPro" id="IPR000717">
    <property type="entry name" value="PCI_dom"/>
</dbReference>
<dbReference type="PANTHER" id="PTHR13937:SF0">
    <property type="entry name" value="EUKARYOTIC TRANSLATION INITIATION FACTOR 3 SUBUNIT C-RELATED"/>
    <property type="match status" value="1"/>
</dbReference>
<dbReference type="HAMAP" id="MF_03002">
    <property type="entry name" value="eIF3c"/>
    <property type="match status" value="1"/>
</dbReference>
<feature type="compositionally biased region" description="Low complexity" evidence="5">
    <location>
        <begin position="868"/>
        <end position="877"/>
    </location>
</feature>
<comment type="similarity">
    <text evidence="4">Belongs to the eIF-3 subunit C family.</text>
</comment>
<keyword evidence="2 4" id="KW-0396">Initiation factor</keyword>
<feature type="compositionally biased region" description="Basic and acidic residues" evidence="5">
    <location>
        <begin position="233"/>
        <end position="247"/>
    </location>
</feature>
<evidence type="ECO:0000313" key="9">
    <source>
        <dbReference type="Proteomes" id="UP000187283"/>
    </source>
</evidence>
<dbReference type="STRING" id="133412.A0A1R1XJ25"/>
<feature type="compositionally biased region" description="Acidic residues" evidence="5">
    <location>
        <begin position="209"/>
        <end position="222"/>
    </location>
</feature>
<feature type="region of interest" description="Disordered" evidence="5">
    <location>
        <begin position="859"/>
        <end position="914"/>
    </location>
</feature>
<dbReference type="GO" id="GO:0033290">
    <property type="term" value="C:eukaryotic 48S preinitiation complex"/>
    <property type="evidence" value="ECO:0007669"/>
    <property type="project" value="UniProtKB-UniRule"/>
</dbReference>
<dbReference type="Pfam" id="PF01399">
    <property type="entry name" value="PCI"/>
    <property type="match status" value="1"/>
</dbReference>
<feature type="compositionally biased region" description="Low complexity" evidence="5">
    <location>
        <begin position="885"/>
        <end position="914"/>
    </location>
</feature>
<evidence type="ECO:0000313" key="8">
    <source>
        <dbReference type="EMBL" id="OMJ14616.1"/>
    </source>
</evidence>
<organism evidence="8 9">
    <name type="scientific">Smittium culicis</name>
    <dbReference type="NCBI Taxonomy" id="133412"/>
    <lineage>
        <taxon>Eukaryota</taxon>
        <taxon>Fungi</taxon>
        <taxon>Fungi incertae sedis</taxon>
        <taxon>Zoopagomycota</taxon>
        <taxon>Kickxellomycotina</taxon>
        <taxon>Harpellomycetes</taxon>
        <taxon>Harpellales</taxon>
        <taxon>Legeriomycetaceae</taxon>
        <taxon>Smittium</taxon>
    </lineage>
</organism>
<comment type="subunit">
    <text evidence="4">Component of the eukaryotic translation initiation factor 3 (eIF-3) complex.</text>
</comment>
<evidence type="ECO:0000256" key="3">
    <source>
        <dbReference type="ARBA" id="ARBA00022917"/>
    </source>
</evidence>
<gene>
    <name evidence="4" type="primary">NIP1</name>
    <name evidence="8" type="ORF">AYI70_g7771</name>
    <name evidence="7" type="ORF">AYI70_g8831</name>
</gene>
<accession>A0A1R1XJ25</accession>
<feature type="compositionally biased region" description="Low complexity" evidence="5">
    <location>
        <begin position="9"/>
        <end position="22"/>
    </location>
</feature>
<feature type="compositionally biased region" description="Basic and acidic residues" evidence="5">
    <location>
        <begin position="53"/>
        <end position="64"/>
    </location>
</feature>
<evidence type="ECO:0000256" key="1">
    <source>
        <dbReference type="ARBA" id="ARBA00022490"/>
    </source>
</evidence>
<dbReference type="GO" id="GO:0016282">
    <property type="term" value="C:eukaryotic 43S preinitiation complex"/>
    <property type="evidence" value="ECO:0007669"/>
    <property type="project" value="UniProtKB-UniRule"/>
</dbReference>
<dbReference type="GO" id="GO:0003723">
    <property type="term" value="F:RNA binding"/>
    <property type="evidence" value="ECO:0007669"/>
    <property type="project" value="InterPro"/>
</dbReference>
<dbReference type="AlphaFoldDB" id="A0A1R1XJ25"/>
<dbReference type="InterPro" id="IPR058999">
    <property type="entry name" value="EIF3CL_C"/>
</dbReference>
<evidence type="ECO:0000256" key="2">
    <source>
        <dbReference type="ARBA" id="ARBA00022540"/>
    </source>
</evidence>
<dbReference type="GO" id="GO:0005852">
    <property type="term" value="C:eukaryotic translation initiation factor 3 complex"/>
    <property type="evidence" value="ECO:0007669"/>
    <property type="project" value="UniProtKB-UniRule"/>
</dbReference>
<keyword evidence="1 4" id="KW-0963">Cytoplasm</keyword>
<sequence>MSRFFKGNSSDSDSDITSSSDSDFSDNEIQDKSQTQSRFSRSALSNSDDSDDDVKRVVKSAKDKQTDEAIASTKAIKASLKSDDWSIVLNEFEKLTKLGPKLKRSDMHNKLPVFFTRSLVNIDTNLLRFKDKSSAKKLNADVARSLNTIRQRIKKVLKDYDFEIKEYLKNPVLSEDEEIEEEIEAEVVPKVEKLSVSSKAKAKAAVKDDSDDSYWDNSDSSDDSTSSDSDDESEKKGISKWLKREPTKSSSSAAAAESKDKKKAGQAVKTQRALDKKAKEDEEDSEEEDDGFTAVGRKQKKKAVVYSAETLSAKLTEILESRGRKGVEKSETISTLYSLLKVSANDLQKVKVLLVLIPTQFDYFPSTSSYLQSKAWNEISELINSLLTILEGNPDIIISETSDNKLDATDDSKYTGGKITLLGSVIGFLDRLYDEFIKSLSSLDPHTTEYVERMTDDLTLYITIVRIQNYLKKSNDEGGYARAIMRRVEFLYFRPEQVIISVEAAMAKKLGTEPSTDSDALMHELCTYIYSHSSPMLRARAMLMHIYSHSLHKRYYIARDMFLMSHVQDNILQADVATQILFNRSLAQLGLAAFRLGLFAESFGHLQDIMSSGKVRELLGQGVGQQRYSNLTPEQEVLSRHLQLPFHMHINFELLECVFLVASMLLEIPFMASTNNSAGSESSKRAISKAFRRMFDYNERQVFIGPPENTRDHIMASAKSLATGDWSQAFEYVKAIKIWNLMPDNEEVMSFLLTKVKTEALKTYIFTYFTHYNSLSISSLSSMFDLEAGKVSSLLANMIYNGEINASLDEVLEIIKFSRISTGASLRLQQVTLQLADKVSSLAETNEKMYELKINGGKPFAGDKSNFQQNPNQQDNDNNNRRQNRPQNNRPQNRPQNKNNRNQGRRNNQYQKKK</sequence>
<comment type="function">
    <text evidence="4">Component of the eukaryotic translation initiation factor 3 (eIF-3) complex, which is involved in protein synthesis of a specialized repertoire of mRNAs and, together with other initiation factors, stimulates binding of mRNA and methionyl-tRNAi to the 40S ribosome. The eIF-3 complex specifically targets and initiates translation of a subset of mRNAs involved in cell proliferation.</text>
</comment>
<dbReference type="OrthoDB" id="29647at2759"/>
<dbReference type="GO" id="GO:0001732">
    <property type="term" value="P:formation of cytoplasmic translation initiation complex"/>
    <property type="evidence" value="ECO:0007669"/>
    <property type="project" value="UniProtKB-UniRule"/>
</dbReference>
<dbReference type="Pfam" id="PF05470">
    <property type="entry name" value="eIF-3c_N"/>
    <property type="match status" value="1"/>
</dbReference>
<dbReference type="EMBL" id="LSSN01002990">
    <property type="protein sequence ID" value="OMJ14616.1"/>
    <property type="molecule type" value="Genomic_DNA"/>
</dbReference>
<dbReference type="InterPro" id="IPR036390">
    <property type="entry name" value="WH_DNA-bd_sf"/>
</dbReference>
<name>A0A1R1XJ25_9FUNG</name>
<feature type="compositionally biased region" description="Acidic residues" evidence="5">
    <location>
        <begin position="281"/>
        <end position="291"/>
    </location>
</feature>
<reference evidence="8 9" key="1">
    <citation type="submission" date="2017-01" db="EMBL/GenBank/DDBJ databases">
        <authorList>
            <person name="Mah S.A."/>
            <person name="Swanson W.J."/>
            <person name="Moy G.W."/>
            <person name="Vacquier V.D."/>
        </authorList>
    </citation>
    <scope>NUCLEOTIDE SEQUENCE [LARGE SCALE GENOMIC DNA]</scope>
    <source>
        <strain evidence="8 9">GSMNP</strain>
    </source>
</reference>
<dbReference type="Proteomes" id="UP000187283">
    <property type="component" value="Unassembled WGS sequence"/>
</dbReference>
<dbReference type="PROSITE" id="PS50250">
    <property type="entry name" value="PCI"/>
    <property type="match status" value="1"/>
</dbReference>
<dbReference type="GO" id="GO:0003743">
    <property type="term" value="F:translation initiation factor activity"/>
    <property type="evidence" value="ECO:0007669"/>
    <property type="project" value="UniProtKB-UniRule"/>
</dbReference>
<comment type="subcellular location">
    <subcellularLocation>
        <location evidence="4">Cytoplasm</location>
    </subcellularLocation>
</comment>
<dbReference type="SMART" id="SM00088">
    <property type="entry name" value="PINT"/>
    <property type="match status" value="1"/>
</dbReference>
<keyword evidence="9" id="KW-1185">Reference proteome</keyword>
<dbReference type="InterPro" id="IPR027516">
    <property type="entry name" value="EIF3C"/>
</dbReference>
<keyword evidence="3 4" id="KW-0648">Protein biosynthesis</keyword>
<evidence type="ECO:0000256" key="4">
    <source>
        <dbReference type="HAMAP-Rule" id="MF_03002"/>
    </source>
</evidence>
<feature type="domain" description="PCI" evidence="6">
    <location>
        <begin position="646"/>
        <end position="822"/>
    </location>
</feature>
<protein>
    <recommendedName>
        <fullName evidence="4">Eukaryotic translation initiation factor 3 subunit C</fullName>
        <shortName evidence="4">eIF3c</shortName>
    </recommendedName>
    <alternativeName>
        <fullName evidence="4">Eukaryotic translation initiation factor 3 93 kDa subunit homolog</fullName>
        <shortName evidence="4">eIF3 p93</shortName>
    </alternativeName>
    <alternativeName>
        <fullName evidence="4">Translation initiation factor eIF3, p93 subunit homolog</fullName>
    </alternativeName>
</protein>
<dbReference type="InterPro" id="IPR008905">
    <property type="entry name" value="EIF3C_N_dom"/>
</dbReference>
<evidence type="ECO:0000259" key="6">
    <source>
        <dbReference type="PROSITE" id="PS50250"/>
    </source>
</evidence>